<evidence type="ECO:0000313" key="2">
    <source>
        <dbReference type="EMBL" id="CRY66192.1"/>
    </source>
</evidence>
<dbReference type="InterPro" id="IPR058400">
    <property type="entry name" value="DUF8087"/>
</dbReference>
<name>A0A0T9QWT8_9GAMM</name>
<evidence type="ECO:0000313" key="4">
    <source>
        <dbReference type="Proteomes" id="UP000045840"/>
    </source>
</evidence>
<dbReference type="AlphaFoldDB" id="A0A0T9QWT8"/>
<dbReference type="RefSeq" id="WP_049614591.1">
    <property type="nucleotide sequence ID" value="NZ_CAWMMU010000006.1"/>
</dbReference>
<evidence type="ECO:0000313" key="1">
    <source>
        <dbReference type="EMBL" id="CNI33066.1"/>
    </source>
</evidence>
<dbReference type="Proteomes" id="UP000045840">
    <property type="component" value="Unassembled WGS sequence"/>
</dbReference>
<reference evidence="2 3" key="3">
    <citation type="submission" date="2015-03" db="EMBL/GenBank/DDBJ databases">
        <authorList>
            <consortium name="Pathogen Informatics"/>
            <person name="Murphy D."/>
        </authorList>
    </citation>
    <scope>NUCLEOTIDE SEQUENCE [LARGE SCALE GENOMIC DNA]</scope>
    <source>
        <strain evidence="2">Type strain: CIP110230</strain>
        <strain evidence="3">type strain: CIP110230</strain>
    </source>
</reference>
<dbReference type="Pfam" id="PF26332">
    <property type="entry name" value="DUF8087"/>
    <property type="match status" value="1"/>
</dbReference>
<dbReference type="OrthoDB" id="6637863at2"/>
<keyword evidence="3" id="KW-1185">Reference proteome</keyword>
<organism evidence="1 4">
    <name type="scientific">Yersinia pekkanenii</name>
    <dbReference type="NCBI Taxonomy" id="1288385"/>
    <lineage>
        <taxon>Bacteria</taxon>
        <taxon>Pseudomonadati</taxon>
        <taxon>Pseudomonadota</taxon>
        <taxon>Gammaproteobacteria</taxon>
        <taxon>Enterobacterales</taxon>
        <taxon>Yersiniaceae</taxon>
        <taxon>Yersinia</taxon>
    </lineage>
</organism>
<sequence>MPNKIEVPLEGLYVSSLPAGERIVVTEVTVVDDDEDEEGDEVFFLVTFVEEGDEDDMSAPGFELNPEEWQQFVKEKKLTFVG</sequence>
<proteinExistence type="predicted"/>
<dbReference type="EMBL" id="CQAZ01000041">
    <property type="protein sequence ID" value="CNI33066.1"/>
    <property type="molecule type" value="Genomic_DNA"/>
</dbReference>
<dbReference type="Proteomes" id="UP000044625">
    <property type="component" value="Unassembled WGS sequence"/>
</dbReference>
<dbReference type="STRING" id="1288385.ERS137968_01712"/>
<reference evidence="1" key="2">
    <citation type="submission" date="2015-03" db="EMBL/GenBank/DDBJ databases">
        <authorList>
            <person name="Murphy D."/>
        </authorList>
    </citation>
    <scope>NUCLEOTIDE SEQUENCE [LARGE SCALE GENOMIC DNA]</scope>
    <source>
        <strain evidence="1">A125KOH2</strain>
    </source>
</reference>
<evidence type="ECO:0008006" key="5">
    <source>
        <dbReference type="Google" id="ProtNLM"/>
    </source>
</evidence>
<dbReference type="EMBL" id="CWJL01000006">
    <property type="protein sequence ID" value="CRY66192.1"/>
    <property type="molecule type" value="Genomic_DNA"/>
</dbReference>
<protein>
    <recommendedName>
        <fullName evidence="5">DUF1292 domain-containing protein</fullName>
    </recommendedName>
</protein>
<accession>A0A0T9QWT8</accession>
<reference evidence="4" key="1">
    <citation type="submission" date="2015-03" db="EMBL/GenBank/DDBJ databases">
        <authorList>
            <consortium name="Pathogen Informatics"/>
        </authorList>
    </citation>
    <scope>NUCLEOTIDE SEQUENCE [LARGE SCALE GENOMIC DNA]</scope>
    <source>
        <strain evidence="4">A125KOH2</strain>
    </source>
</reference>
<gene>
    <name evidence="1" type="ORF">ERS008529_03713</name>
    <name evidence="2" type="ORF">ERS137968_01712</name>
</gene>
<evidence type="ECO:0000313" key="3">
    <source>
        <dbReference type="Proteomes" id="UP000044625"/>
    </source>
</evidence>